<organism evidence="2 3">
    <name type="scientific">Neotoma lepida</name>
    <name type="common">Desert woodrat</name>
    <dbReference type="NCBI Taxonomy" id="56216"/>
    <lineage>
        <taxon>Eukaryota</taxon>
        <taxon>Metazoa</taxon>
        <taxon>Chordata</taxon>
        <taxon>Craniata</taxon>
        <taxon>Vertebrata</taxon>
        <taxon>Euteleostomi</taxon>
        <taxon>Mammalia</taxon>
        <taxon>Eutheria</taxon>
        <taxon>Euarchontoglires</taxon>
        <taxon>Glires</taxon>
        <taxon>Rodentia</taxon>
        <taxon>Myomorpha</taxon>
        <taxon>Muroidea</taxon>
        <taxon>Cricetidae</taxon>
        <taxon>Neotominae</taxon>
        <taxon>Neotoma</taxon>
    </lineage>
</organism>
<name>A0A1A6HBD1_NEOLE</name>
<evidence type="ECO:0000259" key="1">
    <source>
        <dbReference type="PROSITE" id="PS50835"/>
    </source>
</evidence>
<comment type="caution">
    <text evidence="2">The sequence shown here is derived from an EMBL/GenBank/DDBJ whole genome shotgun (WGS) entry which is preliminary data.</text>
</comment>
<evidence type="ECO:0000313" key="3">
    <source>
        <dbReference type="Proteomes" id="UP000092124"/>
    </source>
</evidence>
<dbReference type="Gene3D" id="2.60.40.10">
    <property type="entry name" value="Immunoglobulins"/>
    <property type="match status" value="1"/>
</dbReference>
<dbReference type="PANTHER" id="PTHR23267">
    <property type="entry name" value="IMMUNOGLOBULIN LIGHT CHAIN"/>
    <property type="match status" value="1"/>
</dbReference>
<dbReference type="OrthoDB" id="9625088at2759"/>
<reference evidence="2 3" key="1">
    <citation type="submission" date="2016-06" db="EMBL/GenBank/DDBJ databases">
        <title>The Draft Genome Sequence and Annotation of the Desert Woodrat Neotoma lepida.</title>
        <authorList>
            <person name="Campbell M."/>
            <person name="Oakeson K.F."/>
            <person name="Yandell M."/>
            <person name="Halpert J.R."/>
            <person name="Dearing D."/>
        </authorList>
    </citation>
    <scope>NUCLEOTIDE SEQUENCE [LARGE SCALE GENOMIC DNA]</scope>
    <source>
        <strain evidence="2">417</strain>
        <tissue evidence="2">Liver</tissue>
    </source>
</reference>
<proteinExistence type="predicted"/>
<dbReference type="Pfam" id="PF07686">
    <property type="entry name" value="V-set"/>
    <property type="match status" value="1"/>
</dbReference>
<dbReference type="InterPro" id="IPR013106">
    <property type="entry name" value="Ig_V-set"/>
</dbReference>
<gene>
    <name evidence="2" type="ORF">A6R68_17944</name>
</gene>
<dbReference type="PROSITE" id="PS50835">
    <property type="entry name" value="IG_LIKE"/>
    <property type="match status" value="1"/>
</dbReference>
<dbReference type="Proteomes" id="UP000092124">
    <property type="component" value="Unassembled WGS sequence"/>
</dbReference>
<protein>
    <recommendedName>
        <fullName evidence="1">Ig-like domain-containing protein</fullName>
    </recommendedName>
</protein>
<dbReference type="InterPro" id="IPR050150">
    <property type="entry name" value="IgV_Light_Chain"/>
</dbReference>
<dbReference type="InterPro" id="IPR013783">
    <property type="entry name" value="Ig-like_fold"/>
</dbReference>
<feature type="non-terminal residue" evidence="2">
    <location>
        <position position="78"/>
    </location>
</feature>
<sequence length="78" mass="8616">MATGEKVTLTCRTSTDIDDDMNWYQQKPGEAPKLLISEGNTRISGVPPRFSSSGYGTDFTMTIDGTQIEDVAVYFCQQ</sequence>
<keyword evidence="3" id="KW-1185">Reference proteome</keyword>
<dbReference type="InterPro" id="IPR036179">
    <property type="entry name" value="Ig-like_dom_sf"/>
</dbReference>
<dbReference type="EMBL" id="LZPO01036201">
    <property type="protein sequence ID" value="OBS75604.1"/>
    <property type="molecule type" value="Genomic_DNA"/>
</dbReference>
<dbReference type="SMART" id="SM00406">
    <property type="entry name" value="IGv"/>
    <property type="match status" value="1"/>
</dbReference>
<accession>A0A1A6HBD1</accession>
<dbReference type="SUPFAM" id="SSF48726">
    <property type="entry name" value="Immunoglobulin"/>
    <property type="match status" value="1"/>
</dbReference>
<feature type="domain" description="Ig-like" evidence="1">
    <location>
        <begin position="1"/>
        <end position="78"/>
    </location>
</feature>
<dbReference type="STRING" id="56216.A0A1A6HBD1"/>
<evidence type="ECO:0000313" key="2">
    <source>
        <dbReference type="EMBL" id="OBS75604.1"/>
    </source>
</evidence>
<dbReference type="InterPro" id="IPR007110">
    <property type="entry name" value="Ig-like_dom"/>
</dbReference>
<dbReference type="AlphaFoldDB" id="A0A1A6HBD1"/>